<dbReference type="InParanoid" id="A0A1X7V9U5"/>
<keyword evidence="2" id="KW-0812">Transmembrane</keyword>
<feature type="transmembrane region" description="Helical" evidence="2">
    <location>
        <begin position="1260"/>
        <end position="1286"/>
    </location>
</feature>
<dbReference type="InterPro" id="IPR011050">
    <property type="entry name" value="Pectin_lyase_fold/virulence"/>
</dbReference>
<evidence type="ECO:0000256" key="3">
    <source>
        <dbReference type="SAM" id="SignalP"/>
    </source>
</evidence>
<keyword evidence="3" id="KW-0732">Signal</keyword>
<dbReference type="OrthoDB" id="5957153at2759"/>
<reference evidence="4" key="1">
    <citation type="submission" date="2017-05" db="UniProtKB">
        <authorList>
            <consortium name="EnsemblMetazoa"/>
        </authorList>
    </citation>
    <scope>IDENTIFICATION</scope>
</reference>
<dbReference type="SUPFAM" id="SSF51126">
    <property type="entry name" value="Pectin lyase-like"/>
    <property type="match status" value="1"/>
</dbReference>
<evidence type="ECO:0000256" key="1">
    <source>
        <dbReference type="SAM" id="MobiDB-lite"/>
    </source>
</evidence>
<protein>
    <recommendedName>
        <fullName evidence="5">Right handed beta helix domain-containing protein</fullName>
    </recommendedName>
</protein>
<feature type="transmembrane region" description="Helical" evidence="2">
    <location>
        <begin position="1198"/>
        <end position="1218"/>
    </location>
</feature>
<feature type="transmembrane region" description="Helical" evidence="2">
    <location>
        <begin position="1123"/>
        <end position="1148"/>
    </location>
</feature>
<feature type="signal peptide" evidence="3">
    <location>
        <begin position="1"/>
        <end position="16"/>
    </location>
</feature>
<keyword evidence="2" id="KW-1133">Transmembrane helix</keyword>
<proteinExistence type="predicted"/>
<evidence type="ECO:0000313" key="4">
    <source>
        <dbReference type="EnsemblMetazoa" id="Aqu2.1.36534_001"/>
    </source>
</evidence>
<name>A0A1X7V9U5_AMPQE</name>
<feature type="compositionally biased region" description="Polar residues" evidence="1">
    <location>
        <begin position="1363"/>
        <end position="1373"/>
    </location>
</feature>
<feature type="region of interest" description="Disordered" evidence="1">
    <location>
        <begin position="1349"/>
        <end position="1373"/>
    </location>
</feature>
<accession>A0A1X7V9U5</accession>
<organism evidence="4">
    <name type="scientific">Amphimedon queenslandica</name>
    <name type="common">Sponge</name>
    <dbReference type="NCBI Taxonomy" id="400682"/>
    <lineage>
        <taxon>Eukaryota</taxon>
        <taxon>Metazoa</taxon>
        <taxon>Porifera</taxon>
        <taxon>Demospongiae</taxon>
        <taxon>Heteroscleromorpha</taxon>
        <taxon>Haplosclerida</taxon>
        <taxon>Niphatidae</taxon>
        <taxon>Amphimedon</taxon>
    </lineage>
</organism>
<sequence length="1373" mass="154099">MRGLLCLLLFSISVSAESNTTSTWISTWIIVSDEGVDSHECHTGEVPCLTLDHALDGLRSNMIIRIDTKEVNLTRAHYFESMEDITITSLNNTTDDEYPTMDHSSNVLEEGVTITCPEVGAGLSFVHSVNIEISNLSFINCAISHKTSALGNWSCNKTKEDCTPLIFPNASSAVFLYNCTRFTLNHTYFSSGHGSGVSLYNVLGNVIIENSHFVNHTLLHPAIPCTNINDYDNCSVQSTGLYIEFTYCEEMTSTSCGDKFHVRHVNYLIRDSLFKGNRNLGSYRNYTDIRPYAGLQREQHWPFGKGGGLGIAFRSYNFKYLNLTVERTAFIDNEAVYGGGMYLQFEPGYSDHGFFKILGCDFIENHGLINGGGLDLDFNVLYHTIHHDMLQNQSFRNHLSVGYNQFNSNIAYWGGGVSLVLYPTNVSYLITDFISSKWNSNRHIGGAGAVGIFKKERPEENLLIVPKVTFTDCIIHATEANRNFSMIPCSLYSESIPLLFYGFNLFTSNRASALCLSDTGAMFFNFIHFSHNTGLNGGALFLTGKSYITVSNNVHMEFNNNSARLGGAIYYLAPIPLEMNTSGSCFVKYHQEGNFDTPPEYWSVDVTFSGNAATQGGDAVFISNPKNCQWPNEPSLFDPNRNKTFDYSRQSQNSSTHVTSTPPQSMYITGNVVEQEQCFTSMIDTRSPWASVDTNSTDNTNAVFHHYMMPGHMLGVKVHALDYFNQSVSTVLSIECHNAVDYIFSPDICNETSFNIDGRMAQSSTSINNIITGPRNEDFVLLFRTYDPISIVIPVHVHLTSCCFGYKYIDNNKCLCGYDLTSSTGSVGPVACIINATKSPDVDRTSSTIPCVKRHYWAGSLPVENKIFYQFCHTGKCSFLDKLKCGKYSDYQVLLNRSCINDLSGPLCSSCDHSKSVELTYNAYSCSPCSISHQIGLFCLIFLGCFLIVILILILLRLNVRVSTAAFYSFLYFYSVLPVFLWAKEQGTALEVIIAVITSITSLDFTLLQYTHFCLFNGVMAIHYEFLHYVYPVTIALLIAVIIKCDKYCFKKLQLFTGDSAVQVLCIMLLIVYTSISETSLNILLPLYYFDGSANESDVIYSEAYIYVDPGVTYFHITNHLPFWIVAFLIEFGIVLPFGIFMTIAPFLMRCMNFTRVKPLLDEYQNCFHDNHRWYAGVYLLARQALFLISMVCSHPEIMSYVQQIFCLLLLILVSVLQPYRNPLINKMDIFFLMILTIISFSGYNPTSSQTFANEEAHEIILGFLSLIPFTVIVIGFIGLAVRNYLVRPLVLKKVLGLHHVISDQSDTLSNTSEEPPLRSDDLKSYSERELPPRFYDEEEVFNETTRLLQSTPRGGGGGRGNMSINTGLPHTH</sequence>
<feature type="transmembrane region" description="Helical" evidence="2">
    <location>
        <begin position="1230"/>
        <end position="1248"/>
    </location>
</feature>
<evidence type="ECO:0008006" key="5">
    <source>
        <dbReference type="Google" id="ProtNLM"/>
    </source>
</evidence>
<feature type="transmembrane region" description="Helical" evidence="2">
    <location>
        <begin position="1026"/>
        <end position="1043"/>
    </location>
</feature>
<feature type="chain" id="PRO_5012372236" description="Right handed beta helix domain-containing protein" evidence="3">
    <location>
        <begin position="17"/>
        <end position="1373"/>
    </location>
</feature>
<keyword evidence="2" id="KW-0472">Membrane</keyword>
<feature type="transmembrane region" description="Helical" evidence="2">
    <location>
        <begin position="965"/>
        <end position="983"/>
    </location>
</feature>
<dbReference type="EnsemblMetazoa" id="Aqu2.1.36534_001">
    <property type="protein sequence ID" value="Aqu2.1.36534_001"/>
    <property type="gene ID" value="Aqu2.1.36534"/>
</dbReference>
<feature type="transmembrane region" description="Helical" evidence="2">
    <location>
        <begin position="1055"/>
        <end position="1076"/>
    </location>
</feature>
<feature type="transmembrane region" description="Helical" evidence="2">
    <location>
        <begin position="935"/>
        <end position="958"/>
    </location>
</feature>
<evidence type="ECO:0000256" key="2">
    <source>
        <dbReference type="SAM" id="Phobius"/>
    </source>
</evidence>